<dbReference type="PANTHER" id="PTHR23032">
    <property type="entry name" value="BRO1 DOMAIN-CONTAINING PROTEIN BROX"/>
    <property type="match status" value="1"/>
</dbReference>
<name>A0A2G9HJ36_9LAMI</name>
<evidence type="ECO:0000259" key="2">
    <source>
        <dbReference type="PROSITE" id="PS51180"/>
    </source>
</evidence>
<evidence type="ECO:0000313" key="4">
    <source>
        <dbReference type="Proteomes" id="UP000231279"/>
    </source>
</evidence>
<dbReference type="SMART" id="SM01041">
    <property type="entry name" value="BRO1"/>
    <property type="match status" value="1"/>
</dbReference>
<evidence type="ECO:0000313" key="3">
    <source>
        <dbReference type="EMBL" id="PIN17546.1"/>
    </source>
</evidence>
<dbReference type="Pfam" id="PF03097">
    <property type="entry name" value="BRO1"/>
    <property type="match status" value="1"/>
</dbReference>
<keyword evidence="4" id="KW-1185">Reference proteome</keyword>
<dbReference type="AlphaFoldDB" id="A0A2G9HJ36"/>
<dbReference type="STRING" id="429701.A0A2G9HJ36"/>
<dbReference type="PANTHER" id="PTHR23032:SF20">
    <property type="entry name" value="ENDOSOMAL TARGETING BRO1-LIKE DOMAIN-CONTAINING PROTEIN"/>
    <property type="match status" value="1"/>
</dbReference>
<comment type="similarity">
    <text evidence="1">Belongs to the BROX family.</text>
</comment>
<gene>
    <name evidence="3" type="ORF">CDL12_09791</name>
</gene>
<sequence length="377" mass="42415">MMISYPGLSKMKTTSFVYQDVFPASDLGTLEELKELSSKRKAIEDSVNGSSVTEAIAREMSGGLTSRHEQDIRKLEQYLPLLENLCQNIDLNKKNGKVIPWTSGRKIKWSSVLTASSIFHFEGPKFYSIFCVFSEHAMTLFLYAALLHERALEVLSSDLVQSATLFRKAAGVYNYLAEKALVRLHWPLGMPPEAVPSVCNIMSLICLAQAQAVTARKAEENGNTGGLLAKLHSGVKEFLVEAINILQSATKCCKSISSRLQDFLLSSNTLHELMSYKYLVQSLKNEGKIGIAIGVLRLALANAKKYTPKEESWKLVSKQMIDELKVLLQKYEHENDFVWHEKIAYSDDDLPSPQAVRIVHLIPYQRHNLERTLVFKC</sequence>
<dbReference type="PROSITE" id="PS51180">
    <property type="entry name" value="BRO1"/>
    <property type="match status" value="1"/>
</dbReference>
<dbReference type="InterPro" id="IPR004328">
    <property type="entry name" value="BRO1_dom"/>
</dbReference>
<reference evidence="4" key="1">
    <citation type="journal article" date="2018" name="Gigascience">
        <title>Genome assembly of the Pink Ipe (Handroanthus impetiginosus, Bignoniaceae), a highly valued, ecologically keystone Neotropical timber forest tree.</title>
        <authorList>
            <person name="Silva-Junior O.B."/>
            <person name="Grattapaglia D."/>
            <person name="Novaes E."/>
            <person name="Collevatti R.G."/>
        </authorList>
    </citation>
    <scope>NUCLEOTIDE SEQUENCE [LARGE SCALE GENOMIC DNA]</scope>
    <source>
        <strain evidence="4">cv. UFG-1</strain>
    </source>
</reference>
<dbReference type="Proteomes" id="UP000231279">
    <property type="component" value="Unassembled WGS sequence"/>
</dbReference>
<dbReference type="Gene3D" id="1.25.40.280">
    <property type="entry name" value="alix/aip1 like domains"/>
    <property type="match status" value="1"/>
</dbReference>
<comment type="caution">
    <text evidence="3">The sequence shown here is derived from an EMBL/GenBank/DDBJ whole genome shotgun (WGS) entry which is preliminary data.</text>
</comment>
<dbReference type="OrthoDB" id="10266451at2759"/>
<dbReference type="EMBL" id="NKXS01001652">
    <property type="protein sequence ID" value="PIN17546.1"/>
    <property type="molecule type" value="Genomic_DNA"/>
</dbReference>
<feature type="domain" description="BRO1" evidence="2">
    <location>
        <begin position="1"/>
        <end position="377"/>
    </location>
</feature>
<dbReference type="InterPro" id="IPR038499">
    <property type="entry name" value="BRO1_sf"/>
</dbReference>
<evidence type="ECO:0000256" key="1">
    <source>
        <dbReference type="ARBA" id="ARBA00008901"/>
    </source>
</evidence>
<protein>
    <recommendedName>
        <fullName evidence="2">BRO1 domain-containing protein</fullName>
    </recommendedName>
</protein>
<dbReference type="InterPro" id="IPR038898">
    <property type="entry name" value="BROX"/>
</dbReference>
<proteinExistence type="inferred from homology"/>
<organism evidence="3 4">
    <name type="scientific">Handroanthus impetiginosus</name>
    <dbReference type="NCBI Taxonomy" id="429701"/>
    <lineage>
        <taxon>Eukaryota</taxon>
        <taxon>Viridiplantae</taxon>
        <taxon>Streptophyta</taxon>
        <taxon>Embryophyta</taxon>
        <taxon>Tracheophyta</taxon>
        <taxon>Spermatophyta</taxon>
        <taxon>Magnoliopsida</taxon>
        <taxon>eudicotyledons</taxon>
        <taxon>Gunneridae</taxon>
        <taxon>Pentapetalae</taxon>
        <taxon>asterids</taxon>
        <taxon>lamiids</taxon>
        <taxon>Lamiales</taxon>
        <taxon>Bignoniaceae</taxon>
        <taxon>Crescentiina</taxon>
        <taxon>Tabebuia alliance</taxon>
        <taxon>Handroanthus</taxon>
    </lineage>
</organism>
<dbReference type="CDD" id="cd09247">
    <property type="entry name" value="BRO1_Alix_like_2"/>
    <property type="match status" value="1"/>
</dbReference>
<accession>A0A2G9HJ36</accession>